<proteinExistence type="predicted"/>
<protein>
    <submittedName>
        <fullName evidence="1">Uncharacterized protein</fullName>
    </submittedName>
</protein>
<sequence length="103" mass="11139">MTSTYEKQKKLHFDVMNVGLRAQATAVGFVQLCIELQRAGVLNDAALERIKGAIAADVSLAAPRAISCERYRSEIKDRLDHLFAGEQEVGPADALAFGTTADC</sequence>
<name>A0A369VXP7_9SPHN</name>
<dbReference type="OrthoDB" id="7507045at2"/>
<dbReference type="EMBL" id="QQNB01000002">
    <property type="protein sequence ID" value="RDE05920.1"/>
    <property type="molecule type" value="Genomic_DNA"/>
</dbReference>
<dbReference type="Proteomes" id="UP000253918">
    <property type="component" value="Unassembled WGS sequence"/>
</dbReference>
<dbReference type="AlphaFoldDB" id="A0A369VXP7"/>
<evidence type="ECO:0000313" key="2">
    <source>
        <dbReference type="Proteomes" id="UP000253918"/>
    </source>
</evidence>
<keyword evidence="2" id="KW-1185">Reference proteome</keyword>
<dbReference type="RefSeq" id="WP_114687989.1">
    <property type="nucleotide sequence ID" value="NZ_QQNB01000002.1"/>
</dbReference>
<organism evidence="1 2">
    <name type="scientific">Sphingomonas aracearum</name>
    <dbReference type="NCBI Taxonomy" id="2283317"/>
    <lineage>
        <taxon>Bacteria</taxon>
        <taxon>Pseudomonadati</taxon>
        <taxon>Pseudomonadota</taxon>
        <taxon>Alphaproteobacteria</taxon>
        <taxon>Sphingomonadales</taxon>
        <taxon>Sphingomonadaceae</taxon>
        <taxon>Sphingomonas</taxon>
    </lineage>
</organism>
<gene>
    <name evidence="1" type="ORF">DVW87_12090</name>
</gene>
<evidence type="ECO:0000313" key="1">
    <source>
        <dbReference type="EMBL" id="RDE05920.1"/>
    </source>
</evidence>
<reference evidence="1 2" key="1">
    <citation type="submission" date="2018-07" db="EMBL/GenBank/DDBJ databases">
        <title>a novel species of Sphingomonas isolated from the rhizosphere soil of Araceae plant.</title>
        <authorList>
            <person name="Zhiyong W."/>
            <person name="Qinglan Z."/>
            <person name="Zhiwei F."/>
            <person name="Ding X."/>
            <person name="Gejiao W."/>
            <person name="Shixue Z."/>
        </authorList>
    </citation>
    <scope>NUCLEOTIDE SEQUENCE [LARGE SCALE GENOMIC DNA]</scope>
    <source>
        <strain evidence="1 2">WZY 27</strain>
    </source>
</reference>
<accession>A0A369VXP7</accession>
<comment type="caution">
    <text evidence="1">The sequence shown here is derived from an EMBL/GenBank/DDBJ whole genome shotgun (WGS) entry which is preliminary data.</text>
</comment>